<dbReference type="EMBL" id="CAFBLS010000152">
    <property type="protein sequence ID" value="CAB4880172.1"/>
    <property type="molecule type" value="Genomic_DNA"/>
</dbReference>
<protein>
    <submittedName>
        <fullName evidence="6">Unannotated protein</fullName>
    </submittedName>
</protein>
<keyword evidence="3" id="KW-0408">Iron</keyword>
<dbReference type="GO" id="GO:0051537">
    <property type="term" value="F:2 iron, 2 sulfur cluster binding"/>
    <property type="evidence" value="ECO:0007669"/>
    <property type="project" value="UniProtKB-KW"/>
</dbReference>
<dbReference type="Pfam" id="PF00355">
    <property type="entry name" value="Rieske"/>
    <property type="match status" value="1"/>
</dbReference>
<keyword evidence="4" id="KW-0411">Iron-sulfur</keyword>
<evidence type="ECO:0000256" key="1">
    <source>
        <dbReference type="ARBA" id="ARBA00022714"/>
    </source>
</evidence>
<reference evidence="6" key="1">
    <citation type="submission" date="2020-05" db="EMBL/GenBank/DDBJ databases">
        <authorList>
            <person name="Chiriac C."/>
            <person name="Salcher M."/>
            <person name="Ghai R."/>
            <person name="Kavagutti S V."/>
        </authorList>
    </citation>
    <scope>NUCLEOTIDE SEQUENCE</scope>
</reference>
<feature type="domain" description="Rieske" evidence="5">
    <location>
        <begin position="5"/>
        <end position="100"/>
    </location>
</feature>
<organism evidence="6">
    <name type="scientific">freshwater metagenome</name>
    <dbReference type="NCBI Taxonomy" id="449393"/>
    <lineage>
        <taxon>unclassified sequences</taxon>
        <taxon>metagenomes</taxon>
        <taxon>ecological metagenomes</taxon>
    </lineage>
</organism>
<evidence type="ECO:0000256" key="3">
    <source>
        <dbReference type="ARBA" id="ARBA00023004"/>
    </source>
</evidence>
<name>A0A6J7EAI7_9ZZZZ</name>
<dbReference type="AlphaFoldDB" id="A0A6J7EAI7"/>
<dbReference type="SUPFAM" id="SSF50022">
    <property type="entry name" value="ISP domain"/>
    <property type="match status" value="1"/>
</dbReference>
<gene>
    <name evidence="6" type="ORF">UFOPK3402_01235</name>
</gene>
<keyword evidence="2" id="KW-0479">Metal-binding</keyword>
<dbReference type="GO" id="GO:0046872">
    <property type="term" value="F:metal ion binding"/>
    <property type="evidence" value="ECO:0007669"/>
    <property type="project" value="UniProtKB-KW"/>
</dbReference>
<sequence length="118" mass="12365">MTEFVRVCLLGEVPMRGAKRVEVDGVPIAIVRTDEGVFAIKDVCSHADVPLSEGEVEGCAIECWLHGSQFDLRTGAPRTLPAVSAVPVYEVRVAGDADDAFIEVATAATVVTPASAAP</sequence>
<dbReference type="InterPro" id="IPR036922">
    <property type="entry name" value="Rieske_2Fe-2S_sf"/>
</dbReference>
<keyword evidence="1" id="KW-0001">2Fe-2S</keyword>
<evidence type="ECO:0000256" key="2">
    <source>
        <dbReference type="ARBA" id="ARBA00022723"/>
    </source>
</evidence>
<accession>A0A6J7EAI7</accession>
<evidence type="ECO:0000313" key="6">
    <source>
        <dbReference type="EMBL" id="CAB4880172.1"/>
    </source>
</evidence>
<dbReference type="PANTHER" id="PTHR21496:SF23">
    <property type="entry name" value="3-PHENYLPROPIONATE_CINNAMIC ACID DIOXYGENASE FERREDOXIN SUBUNIT"/>
    <property type="match status" value="1"/>
</dbReference>
<dbReference type="PANTHER" id="PTHR21496">
    <property type="entry name" value="FERREDOXIN-RELATED"/>
    <property type="match status" value="1"/>
</dbReference>
<dbReference type="InterPro" id="IPR017941">
    <property type="entry name" value="Rieske_2Fe-2S"/>
</dbReference>
<evidence type="ECO:0000256" key="4">
    <source>
        <dbReference type="ARBA" id="ARBA00023014"/>
    </source>
</evidence>
<dbReference type="Gene3D" id="2.102.10.10">
    <property type="entry name" value="Rieske [2Fe-2S] iron-sulphur domain"/>
    <property type="match status" value="1"/>
</dbReference>
<proteinExistence type="predicted"/>
<evidence type="ECO:0000259" key="5">
    <source>
        <dbReference type="PROSITE" id="PS51296"/>
    </source>
</evidence>
<dbReference type="PROSITE" id="PS51296">
    <property type="entry name" value="RIESKE"/>
    <property type="match status" value="1"/>
</dbReference>
<dbReference type="CDD" id="cd03528">
    <property type="entry name" value="Rieske_RO_ferredoxin"/>
    <property type="match status" value="1"/>
</dbReference>